<dbReference type="EMBL" id="RCMK01000203">
    <property type="protein sequence ID" value="KAG2944384.1"/>
    <property type="molecule type" value="Genomic_DNA"/>
</dbReference>
<proteinExistence type="predicted"/>
<sequence>MNDSHLAWTLYQHQLKKRRAQRLDDVANGAAWMEPPLEAEDRGRTVADGRDRVLPAALRP</sequence>
<gene>
    <name evidence="1" type="ORF">PC117_g9071</name>
</gene>
<reference evidence="1" key="1">
    <citation type="submission" date="2018-10" db="EMBL/GenBank/DDBJ databases">
        <title>Effector identification in a new, highly contiguous assembly of the strawberry crown rot pathogen Phytophthora cactorum.</title>
        <authorList>
            <person name="Armitage A.D."/>
            <person name="Nellist C.F."/>
            <person name="Bates H."/>
            <person name="Vickerstaff R.J."/>
            <person name="Harrison R.J."/>
        </authorList>
    </citation>
    <scope>NUCLEOTIDE SEQUENCE</scope>
    <source>
        <strain evidence="1">4040</strain>
    </source>
</reference>
<protein>
    <submittedName>
        <fullName evidence="1">Uncharacterized protein</fullName>
    </submittedName>
</protein>
<evidence type="ECO:0000313" key="2">
    <source>
        <dbReference type="Proteomes" id="UP000736787"/>
    </source>
</evidence>
<name>A0A8T1KQD0_9STRA</name>
<dbReference type="AlphaFoldDB" id="A0A8T1KQD0"/>
<dbReference type="Proteomes" id="UP000736787">
    <property type="component" value="Unassembled WGS sequence"/>
</dbReference>
<accession>A0A8T1KQD0</accession>
<evidence type="ECO:0000313" key="1">
    <source>
        <dbReference type="EMBL" id="KAG2944384.1"/>
    </source>
</evidence>
<organism evidence="1 2">
    <name type="scientific">Phytophthora cactorum</name>
    <dbReference type="NCBI Taxonomy" id="29920"/>
    <lineage>
        <taxon>Eukaryota</taxon>
        <taxon>Sar</taxon>
        <taxon>Stramenopiles</taxon>
        <taxon>Oomycota</taxon>
        <taxon>Peronosporomycetes</taxon>
        <taxon>Peronosporales</taxon>
        <taxon>Peronosporaceae</taxon>
        <taxon>Phytophthora</taxon>
    </lineage>
</organism>
<comment type="caution">
    <text evidence="1">The sequence shown here is derived from an EMBL/GenBank/DDBJ whole genome shotgun (WGS) entry which is preliminary data.</text>
</comment>